<keyword evidence="2" id="KW-1185">Reference proteome</keyword>
<accession>A0A7I8DJQ9</accession>
<gene>
    <name evidence="1" type="ORF">bsdcttw_06250</name>
</gene>
<reference evidence="1 2" key="2">
    <citation type="submission" date="2020-08" db="EMBL/GenBank/DDBJ databases">
        <authorList>
            <person name="Ueki A."/>
            <person name="Tonouchi A."/>
        </authorList>
    </citation>
    <scope>NUCLEOTIDE SEQUENCE [LARGE SCALE GENOMIC DNA]</scope>
    <source>
        <strain evidence="1 2">CTTW</strain>
    </source>
</reference>
<evidence type="ECO:0000313" key="1">
    <source>
        <dbReference type="EMBL" id="BCJ97584.1"/>
    </source>
</evidence>
<protein>
    <submittedName>
        <fullName evidence="1">Uncharacterized protein</fullName>
    </submittedName>
</protein>
<dbReference type="KEGG" id="acht:bsdcttw_06250"/>
<reference evidence="1 2" key="1">
    <citation type="submission" date="2020-08" db="EMBL/GenBank/DDBJ databases">
        <title>Draft genome sequencing of an Anaerocolumna strain isolated from anoxic soil subjected to BSD treatment.</title>
        <authorList>
            <person name="Uek A."/>
            <person name="Tonouchi A."/>
        </authorList>
    </citation>
    <scope>NUCLEOTIDE SEQUENCE [LARGE SCALE GENOMIC DNA]</scope>
    <source>
        <strain evidence="1 2">CTTW</strain>
    </source>
</reference>
<dbReference type="RefSeq" id="WP_185257997.1">
    <property type="nucleotide sequence ID" value="NZ_AP023368.1"/>
</dbReference>
<evidence type="ECO:0000313" key="2">
    <source>
        <dbReference type="Proteomes" id="UP000515703"/>
    </source>
</evidence>
<dbReference type="AlphaFoldDB" id="A0A7I8DJQ9"/>
<dbReference type="Proteomes" id="UP000515703">
    <property type="component" value="Chromosome"/>
</dbReference>
<proteinExistence type="predicted"/>
<dbReference type="EMBL" id="AP023368">
    <property type="protein sequence ID" value="BCJ97584.1"/>
    <property type="molecule type" value="Genomic_DNA"/>
</dbReference>
<sequence>MQTDFSVNLNDLESTGIIECPYCGKGKAYIYGTTGMQSSGCSVCKRIVLWDFDNKTAYKASAKKFAS</sequence>
<organism evidence="1 2">
    <name type="scientific">Anaerocolumna chitinilytica</name>
    <dbReference type="NCBI Taxonomy" id="1727145"/>
    <lineage>
        <taxon>Bacteria</taxon>
        <taxon>Bacillati</taxon>
        <taxon>Bacillota</taxon>
        <taxon>Clostridia</taxon>
        <taxon>Lachnospirales</taxon>
        <taxon>Lachnospiraceae</taxon>
        <taxon>Anaerocolumna</taxon>
    </lineage>
</organism>
<name>A0A7I8DJQ9_9FIRM</name>